<protein>
    <submittedName>
        <fullName evidence="1">Uncharacterized protein</fullName>
    </submittedName>
</protein>
<comment type="caution">
    <text evidence="1">The sequence shown here is derived from an EMBL/GenBank/DDBJ whole genome shotgun (WGS) entry which is preliminary data.</text>
</comment>
<evidence type="ECO:0000313" key="1">
    <source>
        <dbReference type="EMBL" id="KAI8422232.1"/>
    </source>
</evidence>
<reference evidence="1 2" key="1">
    <citation type="journal article" date="2022" name="Genome Biol. Evol.">
        <title>The Spruce Budworm Genome: Reconstructing the Evolutionary History of Antifreeze Proteins.</title>
        <authorList>
            <person name="Beliveau C."/>
            <person name="Gagne P."/>
            <person name="Picq S."/>
            <person name="Vernygora O."/>
            <person name="Keeling C.I."/>
            <person name="Pinkney K."/>
            <person name="Doucet D."/>
            <person name="Wen F."/>
            <person name="Johnston J.S."/>
            <person name="Maaroufi H."/>
            <person name="Boyle B."/>
            <person name="Laroche J."/>
            <person name="Dewar K."/>
            <person name="Juretic N."/>
            <person name="Blackburn G."/>
            <person name="Nisole A."/>
            <person name="Brunet B."/>
            <person name="Brandao M."/>
            <person name="Lumley L."/>
            <person name="Duan J."/>
            <person name="Quan G."/>
            <person name="Lucarotti C.J."/>
            <person name="Roe A.D."/>
            <person name="Sperling F.A.H."/>
            <person name="Levesque R.C."/>
            <person name="Cusson M."/>
        </authorList>
    </citation>
    <scope>NUCLEOTIDE SEQUENCE [LARGE SCALE GENOMIC DNA]</scope>
    <source>
        <strain evidence="1">Glfc:IPQL:Cfum</strain>
    </source>
</reference>
<dbReference type="Proteomes" id="UP001064048">
    <property type="component" value="Chromosome 10"/>
</dbReference>
<organism evidence="1 2">
    <name type="scientific">Choristoneura fumiferana</name>
    <name type="common">Spruce budworm moth</name>
    <name type="synonym">Archips fumiferana</name>
    <dbReference type="NCBI Taxonomy" id="7141"/>
    <lineage>
        <taxon>Eukaryota</taxon>
        <taxon>Metazoa</taxon>
        <taxon>Ecdysozoa</taxon>
        <taxon>Arthropoda</taxon>
        <taxon>Hexapoda</taxon>
        <taxon>Insecta</taxon>
        <taxon>Pterygota</taxon>
        <taxon>Neoptera</taxon>
        <taxon>Endopterygota</taxon>
        <taxon>Lepidoptera</taxon>
        <taxon>Glossata</taxon>
        <taxon>Ditrysia</taxon>
        <taxon>Tortricoidea</taxon>
        <taxon>Tortricidae</taxon>
        <taxon>Tortricinae</taxon>
        <taxon>Choristoneura</taxon>
    </lineage>
</organism>
<accession>A0ACC0JDQ5</accession>
<name>A0ACC0JDQ5_CHOFU</name>
<sequence>MFAPDHLRRKEARDVMYRSNSSLDLIYGEHPSGNGLRREYGSHGSIDVIGGASERIPAMVHNYNVTEKSREALNADHADGPPPRAGSSPKPRLKLNKLWGGAAPALARPPADDTLSVSEGVKRQQFAHYDCQSLMANLSYAAEIRGALLSRRRNTTTGASAASLSTRGPPLGEDTVPDTGDGRSNELLECCPFFRNELGGEEERCVSLCWRTARGAIPGHHGSWHRPRAAYGISVLEFPPGHTHWRHGCPFAKTLNPLPVESQDQGALYYRNYFYTQLAARRTCIVAPRVHQSGIFVLEFPPGHTHWRYGCPFARTLNPLPVESQDQSALYYRNYCYTQPHQNWFGMDETLGPVAISIKKERVELRRGGGDASAPASQLAWQYRLIVRTSELLTLRGSLLEDALPIAKPSNNTATYNTKEVLEYVAPELQLNCLRLGTNSSGAEEQLLRLDEQCVTRHYKVGVMYCKSGQSTEEEMYNNQEAGPAFVEFLQMLGHTVRLKDFDKYKAGLDNRTDSTGLYSVYTTYQGCEIMFHVSTMLPYTPNNRQQLLRKRHIGNDIVTIVFQEPGAAPFTPRNIRSQFQHVFVVVRAIDPCTDNTHYSIAVSRAKEVPLFGPPIRDGAVYPKGEAFTDLLLSKVINGENAAIQSPKFSTMATRTRQEYLKDLAKNHVTATTLETGQKFSIFSSLLMKSGSNSGGAVLPRHYTSANDVQVGGAMCFHVVGPCAWSARIATTILLANPAVKLQCLHCCVSAWRVQVQDEGAGGAVLECMLGISPDTIVLVEDTTRQIILVLPTSSLLGWVVSGGWTRVFYHRGESVRLRHAAGALRRLAGVAPPLAHALPEVTLERGAASQLGFHVQPDGLVVAVEGGGCAAGAGIRSGARLLEVCRAAVVALPHDQLVDLLKTSDPVTVTVTFASSYKCSCETAGEELAPPARGDGQRPGRPRRAYERGHSPPRSDSSGYGTGTHTYSAAARRRAATGSAPAARGAPTSGGTPRRALTAPDTAPTARGDGQRPGRPRRAYERGHSPPRSDSSGYGTGTHTYSAAARRRAATGSAPAARGAPTSGGTPRRALTAPDTAPTARGDGQRPGRPRRAYERGHSPPRSDSSGYGTGTHTNSAAARRRAATGSAPAARGAPTSGGTPRRALTAPDTAPTARGDGQRPGRPRRAYERGHSPPRSDSSGYGTGTHTYSAAARRRAATGSAPAARGAPTSGGTPRRALTAPDTAPTARGDGQRPGRPRRAYERGHSPPRSDSSGYGTGTHTNSAAARRRAATGSAPAARGAPTSGGTPRRALTAPDTAPVHTLYSLQLPDGARRRAAPGRGSGRSARRSPPASPPDARRRSHDASPRHPRHKRHTSSLTDELMRLMDAELGEGSRSGAAGPVAGPGPVPGPGPPAPPGPAAPGPLPLPDASALDWATLVHTATRAMLQICEEHQYPSIEAGEPAPEPPPEPPAYESWTEPPTSEAAPAMAGAAPACGCGLAARVAALEAERNTAQRTQHQLEEEVRRLRRHNARLREESARAVWQLRHFTQWLKRTVDKQ</sequence>
<gene>
    <name evidence="1" type="ORF">MSG28_006126</name>
</gene>
<evidence type="ECO:0000313" key="2">
    <source>
        <dbReference type="Proteomes" id="UP001064048"/>
    </source>
</evidence>
<keyword evidence="2" id="KW-1185">Reference proteome</keyword>
<proteinExistence type="predicted"/>
<dbReference type="EMBL" id="CM046110">
    <property type="protein sequence ID" value="KAI8422232.1"/>
    <property type="molecule type" value="Genomic_DNA"/>
</dbReference>